<evidence type="ECO:0000256" key="6">
    <source>
        <dbReference type="ARBA" id="ARBA00023125"/>
    </source>
</evidence>
<gene>
    <name evidence="11" type="ORF">WA026_006649</name>
</gene>
<keyword evidence="5" id="KW-0862">Zinc</keyword>
<feature type="region of interest" description="Disordered" evidence="9">
    <location>
        <begin position="113"/>
        <end position="161"/>
    </location>
</feature>
<evidence type="ECO:0000256" key="5">
    <source>
        <dbReference type="ARBA" id="ARBA00022833"/>
    </source>
</evidence>
<dbReference type="GO" id="GO:0008270">
    <property type="term" value="F:zinc ion binding"/>
    <property type="evidence" value="ECO:0007669"/>
    <property type="project" value="UniProtKB-KW"/>
</dbReference>
<feature type="domain" description="C2H2-type" evidence="10">
    <location>
        <begin position="318"/>
        <end position="346"/>
    </location>
</feature>
<reference evidence="11 12" key="1">
    <citation type="submission" date="2023-03" db="EMBL/GenBank/DDBJ databases">
        <title>Genome insight into feeding habits of ladybird beetles.</title>
        <authorList>
            <person name="Li H.-S."/>
            <person name="Huang Y.-H."/>
            <person name="Pang H."/>
        </authorList>
    </citation>
    <scope>NUCLEOTIDE SEQUENCE [LARGE SCALE GENOMIC DNA]</scope>
    <source>
        <strain evidence="11">SYSU_2023b</strain>
        <tissue evidence="11">Whole body</tissue>
    </source>
</reference>
<evidence type="ECO:0000313" key="12">
    <source>
        <dbReference type="Proteomes" id="UP001431783"/>
    </source>
</evidence>
<evidence type="ECO:0000256" key="8">
    <source>
        <dbReference type="PROSITE-ProRule" id="PRU00042"/>
    </source>
</evidence>
<keyword evidence="12" id="KW-1185">Reference proteome</keyword>
<dbReference type="PANTHER" id="PTHR16515:SF49">
    <property type="entry name" value="GASTRULA ZINC FINGER PROTEIN XLCGF49.1-LIKE-RELATED"/>
    <property type="match status" value="1"/>
</dbReference>
<dbReference type="InterPro" id="IPR050331">
    <property type="entry name" value="Zinc_finger"/>
</dbReference>
<dbReference type="Gene3D" id="3.30.160.60">
    <property type="entry name" value="Classic Zinc Finger"/>
    <property type="match status" value="1"/>
</dbReference>
<sequence>MNAIALLLRKLLRLANRERTDSSPLQFPSPAQYCRMLWGSPTLPVGPRYLSTLAQSGSEISEDKSGLIKFGINRLVSKSEDEDEEHSNNNNSKCYQKDNSCFSGDEVVSSKSSQINKWEISSPRPSPLTSPELEVDSPIHSRTNSPSPRPPSITEIQKNDAPTKKCDAFSVSALLRPDNPKTKFERECYQDTISVTRSYLYPQFADLLKDAQIKSSQEYGSQFLPRSFIHPSLLSSSLYPQKDGEERSFIPMPTSLYFSAMAAAMANGQAQHNQYASQHSTDNLYRLRHHFMSNPSPMHPHHHHLLMRPGMMPIGDVYSCIKCEKMFSTPHGLEVHARRSHNGKRPFACELCNKTFGHEISLSQHR</sequence>
<organism evidence="11 12">
    <name type="scientific">Henosepilachna vigintioctopunctata</name>
    <dbReference type="NCBI Taxonomy" id="420089"/>
    <lineage>
        <taxon>Eukaryota</taxon>
        <taxon>Metazoa</taxon>
        <taxon>Ecdysozoa</taxon>
        <taxon>Arthropoda</taxon>
        <taxon>Hexapoda</taxon>
        <taxon>Insecta</taxon>
        <taxon>Pterygota</taxon>
        <taxon>Neoptera</taxon>
        <taxon>Endopterygota</taxon>
        <taxon>Coleoptera</taxon>
        <taxon>Polyphaga</taxon>
        <taxon>Cucujiformia</taxon>
        <taxon>Coccinelloidea</taxon>
        <taxon>Coccinellidae</taxon>
        <taxon>Epilachninae</taxon>
        <taxon>Epilachnini</taxon>
        <taxon>Henosepilachna</taxon>
    </lineage>
</organism>
<comment type="caution">
    <text evidence="11">The sequence shown here is derived from an EMBL/GenBank/DDBJ whole genome shotgun (WGS) entry which is preliminary data.</text>
</comment>
<accession>A0AAW1UJL1</accession>
<dbReference type="SUPFAM" id="SSF57667">
    <property type="entry name" value="beta-beta-alpha zinc fingers"/>
    <property type="match status" value="1"/>
</dbReference>
<name>A0AAW1UJL1_9CUCU</name>
<dbReference type="AlphaFoldDB" id="A0AAW1UJL1"/>
<dbReference type="Proteomes" id="UP001431783">
    <property type="component" value="Unassembled WGS sequence"/>
</dbReference>
<keyword evidence="4 8" id="KW-0863">Zinc-finger</keyword>
<dbReference type="SMART" id="SM00355">
    <property type="entry name" value="ZnF_C2H2"/>
    <property type="match status" value="2"/>
</dbReference>
<keyword evidence="6" id="KW-0238">DNA-binding</keyword>
<keyword evidence="7" id="KW-0539">Nucleus</keyword>
<dbReference type="EMBL" id="JARQZJ010000062">
    <property type="protein sequence ID" value="KAK9879584.1"/>
    <property type="molecule type" value="Genomic_DNA"/>
</dbReference>
<evidence type="ECO:0000256" key="2">
    <source>
        <dbReference type="ARBA" id="ARBA00022723"/>
    </source>
</evidence>
<dbReference type="GO" id="GO:0010468">
    <property type="term" value="P:regulation of gene expression"/>
    <property type="evidence" value="ECO:0007669"/>
    <property type="project" value="TreeGrafter"/>
</dbReference>
<dbReference type="InterPro" id="IPR036236">
    <property type="entry name" value="Znf_C2H2_sf"/>
</dbReference>
<dbReference type="PANTHER" id="PTHR16515">
    <property type="entry name" value="PR DOMAIN ZINC FINGER PROTEIN"/>
    <property type="match status" value="1"/>
</dbReference>
<keyword evidence="3" id="KW-0677">Repeat</keyword>
<evidence type="ECO:0000259" key="10">
    <source>
        <dbReference type="PROSITE" id="PS50157"/>
    </source>
</evidence>
<comment type="subcellular location">
    <subcellularLocation>
        <location evidence="1">Nucleus</location>
    </subcellularLocation>
</comment>
<dbReference type="GO" id="GO:0003677">
    <property type="term" value="F:DNA binding"/>
    <property type="evidence" value="ECO:0007669"/>
    <property type="project" value="UniProtKB-KW"/>
</dbReference>
<dbReference type="PROSITE" id="PS50157">
    <property type="entry name" value="ZINC_FINGER_C2H2_2"/>
    <property type="match status" value="2"/>
</dbReference>
<evidence type="ECO:0000256" key="9">
    <source>
        <dbReference type="SAM" id="MobiDB-lite"/>
    </source>
</evidence>
<dbReference type="FunFam" id="3.30.160.60:FF:000446">
    <property type="entry name" value="Zinc finger protein"/>
    <property type="match status" value="1"/>
</dbReference>
<proteinExistence type="predicted"/>
<dbReference type="PROSITE" id="PS00028">
    <property type="entry name" value="ZINC_FINGER_C2H2_1"/>
    <property type="match status" value="1"/>
</dbReference>
<feature type="domain" description="C2H2-type" evidence="10">
    <location>
        <begin position="347"/>
        <end position="366"/>
    </location>
</feature>
<protein>
    <recommendedName>
        <fullName evidence="10">C2H2-type domain-containing protein</fullName>
    </recommendedName>
</protein>
<evidence type="ECO:0000256" key="1">
    <source>
        <dbReference type="ARBA" id="ARBA00004123"/>
    </source>
</evidence>
<evidence type="ECO:0000256" key="4">
    <source>
        <dbReference type="ARBA" id="ARBA00022771"/>
    </source>
</evidence>
<evidence type="ECO:0000256" key="7">
    <source>
        <dbReference type="ARBA" id="ARBA00023242"/>
    </source>
</evidence>
<dbReference type="InterPro" id="IPR013087">
    <property type="entry name" value="Znf_C2H2_type"/>
</dbReference>
<keyword evidence="2" id="KW-0479">Metal-binding</keyword>
<evidence type="ECO:0000256" key="3">
    <source>
        <dbReference type="ARBA" id="ARBA00022737"/>
    </source>
</evidence>
<dbReference type="GO" id="GO:0005634">
    <property type="term" value="C:nucleus"/>
    <property type="evidence" value="ECO:0007669"/>
    <property type="project" value="UniProtKB-SubCell"/>
</dbReference>
<evidence type="ECO:0000313" key="11">
    <source>
        <dbReference type="EMBL" id="KAK9879584.1"/>
    </source>
</evidence>